<feature type="chain" id="PRO_5041124235" evidence="3">
    <location>
        <begin position="34"/>
        <end position="463"/>
    </location>
</feature>
<gene>
    <name evidence="5" type="ORF">NCTC8684_02705</name>
    <name evidence="6" type="ORF">NCTC9695_04899</name>
</gene>
<dbReference type="GO" id="GO:0004222">
    <property type="term" value="F:metalloendopeptidase activity"/>
    <property type="evidence" value="ECO:0007669"/>
    <property type="project" value="TreeGrafter"/>
</dbReference>
<sequence length="463" mass="51313">MLRRGRRYCLKRKNTKGMKPYLLLALLAGAAQAANTNASSTSLSVAPHQQDLKNVRKEIDTLKKDLAQKQTVQKEAQSAIKESEQAISQTKQALATLEQKQNRSEQQLAELRGKIEQTRAKLAGTRQRVGQMLVRQYKNGQHDAMKLMLNADDPNQSARDLTYYQHIARAEQQLVQQLVVQQKQLETLSAQLEQELARLNNLSDRKSQEKSDLEKDKTQQVQQLNKVAGEIKQGQSKLTQLQEDEKHLANVIAQINREIQRRRAEAARKAAEARKAKLAAAREAARKENERRRKLAEQAKKQGKPVPEEAKKPVIVKEEPAQKVDEVADDSASGRAFASLQGKMKMPVAGQIGGAYGKPRREGTTWKGVFIRAASGQPVRSVADGTVVYADELRGFGKAVIIDHGGNYMTVYTNLSAIAKSSGSGVKAGETLGNTGALDNGESGLYFEIRHLGRTLNPQAWTR</sequence>
<dbReference type="InterPro" id="IPR011055">
    <property type="entry name" value="Dup_hybrid_motif"/>
</dbReference>
<dbReference type="AlphaFoldDB" id="A0A381EYG4"/>
<evidence type="ECO:0000259" key="4">
    <source>
        <dbReference type="Pfam" id="PF01551"/>
    </source>
</evidence>
<evidence type="ECO:0000313" key="7">
    <source>
        <dbReference type="Proteomes" id="UP000254029"/>
    </source>
</evidence>
<dbReference type="Pfam" id="PF01551">
    <property type="entry name" value="Peptidase_M23"/>
    <property type="match status" value="1"/>
</dbReference>
<feature type="compositionally biased region" description="Basic and acidic residues" evidence="2">
    <location>
        <begin position="283"/>
        <end position="312"/>
    </location>
</feature>
<feature type="domain" description="M23ase beta-sheet core" evidence="4">
    <location>
        <begin position="365"/>
        <end position="458"/>
    </location>
</feature>
<proteinExistence type="predicted"/>
<dbReference type="Gene3D" id="6.10.250.3150">
    <property type="match status" value="1"/>
</dbReference>
<dbReference type="Proteomes" id="UP000254029">
    <property type="component" value="Unassembled WGS sequence"/>
</dbReference>
<dbReference type="SUPFAM" id="SSF51261">
    <property type="entry name" value="Duplicated hybrid motif"/>
    <property type="match status" value="1"/>
</dbReference>
<dbReference type="CDD" id="cd12797">
    <property type="entry name" value="M23_peptidase"/>
    <property type="match status" value="1"/>
</dbReference>
<dbReference type="PANTHER" id="PTHR21666:SF270">
    <property type="entry name" value="MUREIN HYDROLASE ACTIVATOR ENVC"/>
    <property type="match status" value="1"/>
</dbReference>
<evidence type="ECO:0000256" key="3">
    <source>
        <dbReference type="SAM" id="SignalP"/>
    </source>
</evidence>
<dbReference type="PANTHER" id="PTHR21666">
    <property type="entry name" value="PEPTIDASE-RELATED"/>
    <property type="match status" value="1"/>
</dbReference>
<protein>
    <submittedName>
        <fullName evidence="6">AmiB activator</fullName>
    </submittedName>
</protein>
<name>A0A381EYG4_CHRVL</name>
<reference evidence="6 8" key="2">
    <citation type="submission" date="2018-12" db="EMBL/GenBank/DDBJ databases">
        <authorList>
            <consortium name="Pathogen Informatics"/>
        </authorList>
    </citation>
    <scope>NUCLEOTIDE SEQUENCE [LARGE SCALE GENOMIC DNA]</scope>
    <source>
        <strain evidence="6 8">NCTC9695</strain>
    </source>
</reference>
<feature type="region of interest" description="Disordered" evidence="2">
    <location>
        <begin position="279"/>
        <end position="312"/>
    </location>
</feature>
<keyword evidence="3" id="KW-0732">Signal</keyword>
<dbReference type="EMBL" id="UIGR01000001">
    <property type="protein sequence ID" value="SUX33602.1"/>
    <property type="molecule type" value="Genomic_DNA"/>
</dbReference>
<evidence type="ECO:0000256" key="1">
    <source>
        <dbReference type="SAM" id="Coils"/>
    </source>
</evidence>
<reference evidence="5 7" key="1">
    <citation type="submission" date="2018-06" db="EMBL/GenBank/DDBJ databases">
        <authorList>
            <consortium name="Pathogen Informatics"/>
            <person name="Doyle S."/>
        </authorList>
    </citation>
    <scope>NUCLEOTIDE SEQUENCE [LARGE SCALE GENOMIC DNA]</scope>
    <source>
        <strain evidence="5 7">NCTC8684</strain>
    </source>
</reference>
<dbReference type="InterPro" id="IPR050570">
    <property type="entry name" value="Cell_wall_metabolism_enzyme"/>
</dbReference>
<accession>A0A381EYG4</accession>
<dbReference type="Proteomes" id="UP000275777">
    <property type="component" value="Chromosome"/>
</dbReference>
<feature type="signal peptide" evidence="3">
    <location>
        <begin position="1"/>
        <end position="33"/>
    </location>
</feature>
<evidence type="ECO:0000313" key="6">
    <source>
        <dbReference type="EMBL" id="VEB44409.1"/>
    </source>
</evidence>
<evidence type="ECO:0000313" key="5">
    <source>
        <dbReference type="EMBL" id="SUX33602.1"/>
    </source>
</evidence>
<evidence type="ECO:0000256" key="2">
    <source>
        <dbReference type="SAM" id="MobiDB-lite"/>
    </source>
</evidence>
<feature type="coiled-coil region" evidence="1">
    <location>
        <begin position="52"/>
        <end position="128"/>
    </location>
</feature>
<evidence type="ECO:0000313" key="8">
    <source>
        <dbReference type="Proteomes" id="UP000275777"/>
    </source>
</evidence>
<organism evidence="6 8">
    <name type="scientific">Chromobacterium violaceum</name>
    <dbReference type="NCBI Taxonomy" id="536"/>
    <lineage>
        <taxon>Bacteria</taxon>
        <taxon>Pseudomonadati</taxon>
        <taxon>Pseudomonadota</taxon>
        <taxon>Betaproteobacteria</taxon>
        <taxon>Neisseriales</taxon>
        <taxon>Chromobacteriaceae</taxon>
        <taxon>Chromobacterium</taxon>
    </lineage>
</organism>
<keyword evidence="1" id="KW-0175">Coiled coil</keyword>
<dbReference type="InterPro" id="IPR016047">
    <property type="entry name" value="M23ase_b-sheet_dom"/>
</dbReference>
<dbReference type="Gene3D" id="2.70.70.10">
    <property type="entry name" value="Glucose Permease (Domain IIA)"/>
    <property type="match status" value="1"/>
</dbReference>
<dbReference type="EMBL" id="LR134182">
    <property type="protein sequence ID" value="VEB44409.1"/>
    <property type="molecule type" value="Genomic_DNA"/>
</dbReference>